<evidence type="ECO:0000256" key="2">
    <source>
        <dbReference type="ARBA" id="ARBA00022618"/>
    </source>
</evidence>
<dbReference type="GO" id="GO:0016538">
    <property type="term" value="F:cyclin-dependent protein serine/threonine kinase regulator activity"/>
    <property type="evidence" value="ECO:0000318"/>
    <property type="project" value="GO_Central"/>
</dbReference>
<reference evidence="9" key="3">
    <citation type="submission" date="2021-05" db="UniProtKB">
        <authorList>
            <consortium name="EnsemblPlants"/>
        </authorList>
    </citation>
    <scope>IDENTIFICATION</scope>
    <source>
        <strain evidence="9">cv. B73</strain>
    </source>
</reference>
<evidence type="ECO:0000256" key="6">
    <source>
        <dbReference type="SAM" id="MobiDB-lite"/>
    </source>
</evidence>
<dbReference type="Pfam" id="PF00134">
    <property type="entry name" value="Cyclin_N"/>
    <property type="match status" value="1"/>
</dbReference>
<dbReference type="PROSITE" id="PS00292">
    <property type="entry name" value="CYCLINS"/>
    <property type="match status" value="1"/>
</dbReference>
<dbReference type="InterPro" id="IPR004367">
    <property type="entry name" value="Cyclin_C-dom"/>
</dbReference>
<dbReference type="GO" id="GO:0051301">
    <property type="term" value="P:cell division"/>
    <property type="evidence" value="ECO:0007669"/>
    <property type="project" value="UniProtKB-KW"/>
</dbReference>
<feature type="compositionally biased region" description="Polar residues" evidence="6">
    <location>
        <begin position="105"/>
        <end position="120"/>
    </location>
</feature>
<evidence type="ECO:0000256" key="4">
    <source>
        <dbReference type="ARBA" id="ARBA00023306"/>
    </source>
</evidence>
<dbReference type="AlphaFoldDB" id="A0A804N4Q5"/>
<dbReference type="InParanoid" id="A0A804N4Q5"/>
<keyword evidence="10" id="KW-1185">Reference proteome</keyword>
<comment type="similarity">
    <text evidence="1">Belongs to the cyclin family. Cyclin AB subfamily.</text>
</comment>
<reference evidence="9" key="2">
    <citation type="submission" date="2019-07" db="EMBL/GenBank/DDBJ databases">
        <authorList>
            <person name="Seetharam A."/>
            <person name="Woodhouse M."/>
            <person name="Cannon E."/>
        </authorList>
    </citation>
    <scope>NUCLEOTIDE SEQUENCE [LARGE SCALE GENOMIC DNA]</scope>
    <source>
        <strain evidence="9">cv. B73</strain>
    </source>
</reference>
<dbReference type="InterPro" id="IPR048258">
    <property type="entry name" value="Cyclins_cyclin-box"/>
</dbReference>
<dbReference type="SMART" id="SM01332">
    <property type="entry name" value="Cyclin_C"/>
    <property type="match status" value="1"/>
</dbReference>
<dbReference type="PIRSF" id="PIRSF001771">
    <property type="entry name" value="Cyclin_A_B_D_E"/>
    <property type="match status" value="1"/>
</dbReference>
<dbReference type="InterPro" id="IPR039361">
    <property type="entry name" value="Cyclin"/>
</dbReference>
<keyword evidence="4" id="KW-0131">Cell cycle</keyword>
<dbReference type="Gramene" id="Zm00001eb134910_T001">
    <property type="protein sequence ID" value="Zm00001eb134910_P001"/>
    <property type="gene ID" value="Zm00001eb134910"/>
</dbReference>
<evidence type="ECO:0000313" key="9">
    <source>
        <dbReference type="EnsemblPlants" id="Zm00001eb134910_P001"/>
    </source>
</evidence>
<dbReference type="Proteomes" id="UP000007305">
    <property type="component" value="Chromosome 3"/>
</dbReference>
<evidence type="ECO:0000259" key="7">
    <source>
        <dbReference type="SMART" id="SM00385"/>
    </source>
</evidence>
<evidence type="ECO:0007829" key="11">
    <source>
        <dbReference type="PeptideAtlas" id="A0A804N4Q5"/>
    </source>
</evidence>
<evidence type="ECO:0000259" key="8">
    <source>
        <dbReference type="SMART" id="SM01332"/>
    </source>
</evidence>
<evidence type="ECO:0000256" key="3">
    <source>
        <dbReference type="ARBA" id="ARBA00023127"/>
    </source>
</evidence>
<dbReference type="InterPro" id="IPR046965">
    <property type="entry name" value="Cyclin_A/B-like"/>
</dbReference>
<dbReference type="CDD" id="cd20506">
    <property type="entry name" value="CYCLIN_AtCycA-like_rpt2"/>
    <property type="match status" value="1"/>
</dbReference>
<gene>
    <name evidence="9" type="primary">LOC103650257</name>
</gene>
<dbReference type="InterPro" id="IPR006671">
    <property type="entry name" value="Cyclin_N"/>
</dbReference>
<dbReference type="PANTHER" id="PTHR10177">
    <property type="entry name" value="CYCLINS"/>
    <property type="match status" value="1"/>
</dbReference>
<feature type="compositionally biased region" description="Low complexity" evidence="6">
    <location>
        <begin position="76"/>
        <end position="88"/>
    </location>
</feature>
<dbReference type="GO" id="GO:0000082">
    <property type="term" value="P:G1/S transition of mitotic cell cycle"/>
    <property type="evidence" value="ECO:0000318"/>
    <property type="project" value="GO_Central"/>
</dbReference>
<proteinExistence type="evidence at protein level"/>
<dbReference type="GO" id="GO:0005737">
    <property type="term" value="C:cytoplasm"/>
    <property type="evidence" value="ECO:0000318"/>
    <property type="project" value="GO_Central"/>
</dbReference>
<dbReference type="SUPFAM" id="SSF47954">
    <property type="entry name" value="Cyclin-like"/>
    <property type="match status" value="2"/>
</dbReference>
<dbReference type="GO" id="GO:0000307">
    <property type="term" value="C:cyclin-dependent protein kinase holoenzyme complex"/>
    <property type="evidence" value="ECO:0000318"/>
    <property type="project" value="GO_Central"/>
</dbReference>
<dbReference type="InterPro" id="IPR036915">
    <property type="entry name" value="Cyclin-like_sf"/>
</dbReference>
<protein>
    <recommendedName>
        <fullName evidence="12">Cyclin-A3-1</fullName>
    </recommendedName>
</protein>
<sequence>MAGKENAAPVGALGVAGPRLTRAAAKRAAAMAAEGPDDAKRRRVALGELPALANNAALAPSRPVKPSKPASRPARPGASEACGPAAAAEAERCASFSPPRAADAESNSASYSPPRTTADTAFSAPPRAADAESNSASYSPPLATADTAFSAPPRAVAPADLQLSGSYASDIYTYLRSLEVLRSAPQSFAFPQIRCICVGSRLIRCLLATDLVRRVQVDPQRRSRSDYIEAVQADVTAHMRSILVDWLVEVAEEYKLVADTLYLTISYVDRFLSVNALGRDKLQLLGVASMLIAAKFEEISPPHPEDFCYITDNTYTKEELLKMESDILKLLKFELGNPTIKTFLRRFIRSAHEDKKGSILLMEFLGSYLAELSLLDYGCLRFLPSVVAASVMFVARLTIDPNTNPWNTKLQKMTGYKVSELKDCIVAIHDLQLNRKCPSLTAIRDKYKQHKFKCVSLILVPVVIPTSYFEDLAE</sequence>
<dbReference type="Pfam" id="PF02984">
    <property type="entry name" value="Cyclin_C"/>
    <property type="match status" value="1"/>
</dbReference>
<dbReference type="FunFam" id="1.10.472.10:FF:000013">
    <property type="entry name" value="Cyclin A1"/>
    <property type="match status" value="1"/>
</dbReference>
<evidence type="ECO:0000256" key="1">
    <source>
        <dbReference type="ARBA" id="ARBA00006955"/>
    </source>
</evidence>
<dbReference type="FunCoup" id="A0A804N4Q5">
    <property type="interactions" value="921"/>
</dbReference>
<keyword evidence="11" id="KW-1267">Proteomics identification</keyword>
<dbReference type="InterPro" id="IPR013763">
    <property type="entry name" value="Cyclin-like_dom"/>
</dbReference>
<dbReference type="EnsemblPlants" id="Zm00001eb134910_T001">
    <property type="protein sequence ID" value="Zm00001eb134910_P001"/>
    <property type="gene ID" value="Zm00001eb134910"/>
</dbReference>
<dbReference type="GO" id="GO:0005634">
    <property type="term" value="C:nucleus"/>
    <property type="evidence" value="ECO:0000318"/>
    <property type="project" value="GO_Central"/>
</dbReference>
<dbReference type="OrthoDB" id="5590282at2759"/>
<evidence type="ECO:0000313" key="10">
    <source>
        <dbReference type="Proteomes" id="UP000007305"/>
    </source>
</evidence>
<keyword evidence="3 5" id="KW-0195">Cyclin</keyword>
<organism evidence="9 10">
    <name type="scientific">Zea mays</name>
    <name type="common">Maize</name>
    <dbReference type="NCBI Taxonomy" id="4577"/>
    <lineage>
        <taxon>Eukaryota</taxon>
        <taxon>Viridiplantae</taxon>
        <taxon>Streptophyta</taxon>
        <taxon>Embryophyta</taxon>
        <taxon>Tracheophyta</taxon>
        <taxon>Spermatophyta</taxon>
        <taxon>Magnoliopsida</taxon>
        <taxon>Liliopsida</taxon>
        <taxon>Poales</taxon>
        <taxon>Poaceae</taxon>
        <taxon>PACMAD clade</taxon>
        <taxon>Panicoideae</taxon>
        <taxon>Andropogonodae</taxon>
        <taxon>Andropogoneae</taxon>
        <taxon>Tripsacinae</taxon>
        <taxon>Zea</taxon>
    </lineage>
</organism>
<accession>A0A804N4Q5</accession>
<dbReference type="FunFam" id="1.10.472.10:FF:000167">
    <property type="entry name" value="Mitotic cyclin 6"/>
    <property type="match status" value="1"/>
</dbReference>
<feature type="domain" description="Cyclin C-terminal" evidence="8">
    <location>
        <begin position="338"/>
        <end position="461"/>
    </location>
</feature>
<feature type="domain" description="Cyclin-like" evidence="7">
    <location>
        <begin position="245"/>
        <end position="329"/>
    </location>
</feature>
<dbReference type="Gene3D" id="1.10.472.10">
    <property type="entry name" value="Cyclin-like"/>
    <property type="match status" value="2"/>
</dbReference>
<feature type="region of interest" description="Disordered" evidence="6">
    <location>
        <begin position="52"/>
        <end position="139"/>
    </location>
</feature>
<evidence type="ECO:0000256" key="5">
    <source>
        <dbReference type="RuleBase" id="RU000383"/>
    </source>
</evidence>
<evidence type="ECO:0008006" key="12">
    <source>
        <dbReference type="Google" id="ProtNLM"/>
    </source>
</evidence>
<keyword evidence="2" id="KW-0132">Cell division</keyword>
<feature type="domain" description="Cyclin-like" evidence="7">
    <location>
        <begin position="342"/>
        <end position="430"/>
    </location>
</feature>
<dbReference type="SMART" id="SM00385">
    <property type="entry name" value="CYCLIN"/>
    <property type="match status" value="2"/>
</dbReference>
<name>A0A804N4Q5_MAIZE</name>
<reference evidence="10" key="1">
    <citation type="submission" date="2015-12" db="EMBL/GenBank/DDBJ databases">
        <title>Update maize B73 reference genome by single molecule sequencing technologies.</title>
        <authorList>
            <consortium name="Maize Genome Sequencing Project"/>
            <person name="Ware D."/>
        </authorList>
    </citation>
    <scope>NUCLEOTIDE SEQUENCE [LARGE SCALE GENOMIC DNA]</scope>
    <source>
        <strain evidence="10">cv. B73</strain>
    </source>
</reference>